<sequence>MYKVASEKIRILYCMETIASGGVEQRRLFLAQWLDKNRYEIKIVCTNSFGYLANELEREGVEIFTVGSFSHPFHIGKYQKVIRIIREFKPHIIHGAVFEGMSMASIGGIFGKVPIKIIEETSDPQTRSKKAIYLQMLFSIVSDKVIAISPSVLRYLNSKVRISKNKFILINNGVRVPEISKDDEIERLRKDLGIKKDDIIVGSVGRVYDDIKRYSDLIHAIGLLNSKKVKFLLVGKGPDLEKLKQQISSLGLIEQFISVGYQDRPYLYYGLMDFFCITSAHEGFGLVAAEAMLNRLPVIATRVGGLQDIVKDGETGFLVPPFSPDQIAEKLKILIEDTELRKSMGEKGYERAIVNYTAERYCQEVENLYLQLLKEKKLIS</sequence>
<proteinExistence type="predicted"/>
<dbReference type="PANTHER" id="PTHR12526">
    <property type="entry name" value="GLYCOSYLTRANSFERASE"/>
    <property type="match status" value="1"/>
</dbReference>
<dbReference type="InterPro" id="IPR028098">
    <property type="entry name" value="Glyco_trans_4-like_N"/>
</dbReference>
<feature type="domain" description="Glycosyl transferase family 1" evidence="1">
    <location>
        <begin position="185"/>
        <end position="351"/>
    </location>
</feature>
<keyword evidence="3" id="KW-0808">Transferase</keyword>
<gene>
    <name evidence="3" type="ORF">KI659_16410</name>
</gene>
<dbReference type="GO" id="GO:0016757">
    <property type="term" value="F:glycosyltransferase activity"/>
    <property type="evidence" value="ECO:0007669"/>
    <property type="project" value="UniProtKB-KW"/>
</dbReference>
<evidence type="ECO:0000313" key="3">
    <source>
        <dbReference type="EMBL" id="MBS9525602.1"/>
    </source>
</evidence>
<comment type="caution">
    <text evidence="3">The sequence shown here is derived from an EMBL/GenBank/DDBJ whole genome shotgun (WGS) entry which is preliminary data.</text>
</comment>
<evidence type="ECO:0000259" key="2">
    <source>
        <dbReference type="Pfam" id="PF13439"/>
    </source>
</evidence>
<evidence type="ECO:0000313" key="4">
    <source>
        <dbReference type="Proteomes" id="UP001319104"/>
    </source>
</evidence>
<evidence type="ECO:0000259" key="1">
    <source>
        <dbReference type="Pfam" id="PF00534"/>
    </source>
</evidence>
<dbReference type="EMBL" id="JAHCMY010000015">
    <property type="protein sequence ID" value="MBS9525602.1"/>
    <property type="molecule type" value="Genomic_DNA"/>
</dbReference>
<keyword evidence="3" id="KW-0328">Glycosyltransferase</keyword>
<dbReference type="Gene3D" id="3.40.50.2000">
    <property type="entry name" value="Glycogen Phosphorylase B"/>
    <property type="match status" value="2"/>
</dbReference>
<accession>A0AAP2CK24</accession>
<protein>
    <submittedName>
        <fullName evidence="3">Glycosyltransferase</fullName>
        <ecNumber evidence="3">2.4.-.-</ecNumber>
    </submittedName>
</protein>
<dbReference type="AlphaFoldDB" id="A0AAP2CK24"/>
<dbReference type="PANTHER" id="PTHR12526:SF630">
    <property type="entry name" value="GLYCOSYLTRANSFERASE"/>
    <property type="match status" value="1"/>
</dbReference>
<dbReference type="InterPro" id="IPR001296">
    <property type="entry name" value="Glyco_trans_1"/>
</dbReference>
<organism evidence="3 4">
    <name type="scientific">Litoribacter ruber</name>
    <dbReference type="NCBI Taxonomy" id="702568"/>
    <lineage>
        <taxon>Bacteria</taxon>
        <taxon>Pseudomonadati</taxon>
        <taxon>Bacteroidota</taxon>
        <taxon>Cytophagia</taxon>
        <taxon>Cytophagales</taxon>
        <taxon>Cyclobacteriaceae</taxon>
        <taxon>Litoribacter</taxon>
    </lineage>
</organism>
<keyword evidence="4" id="KW-1185">Reference proteome</keyword>
<feature type="domain" description="Glycosyltransferase subfamily 4-like N-terminal" evidence="2">
    <location>
        <begin position="21"/>
        <end position="174"/>
    </location>
</feature>
<dbReference type="Pfam" id="PF00534">
    <property type="entry name" value="Glycos_transf_1"/>
    <property type="match status" value="1"/>
</dbReference>
<dbReference type="EC" id="2.4.-.-" evidence="3"/>
<dbReference type="Proteomes" id="UP001319104">
    <property type="component" value="Unassembled WGS sequence"/>
</dbReference>
<dbReference type="SUPFAM" id="SSF53756">
    <property type="entry name" value="UDP-Glycosyltransferase/glycogen phosphorylase"/>
    <property type="match status" value="1"/>
</dbReference>
<dbReference type="Pfam" id="PF13439">
    <property type="entry name" value="Glyco_transf_4"/>
    <property type="match status" value="1"/>
</dbReference>
<name>A0AAP2CK24_9BACT</name>
<reference evidence="3 4" key="1">
    <citation type="submission" date="2021-05" db="EMBL/GenBank/DDBJ databases">
        <authorList>
            <person name="Zhang Z.D."/>
            <person name="Osman G."/>
        </authorList>
    </citation>
    <scope>NUCLEOTIDE SEQUENCE [LARGE SCALE GENOMIC DNA]</scope>
    <source>
        <strain evidence="3 4">KCTC 32217</strain>
    </source>
</reference>